<organism evidence="3 4">
    <name type="scientific">Olea europaea subsp. europaea</name>
    <dbReference type="NCBI Taxonomy" id="158383"/>
    <lineage>
        <taxon>Eukaryota</taxon>
        <taxon>Viridiplantae</taxon>
        <taxon>Streptophyta</taxon>
        <taxon>Embryophyta</taxon>
        <taxon>Tracheophyta</taxon>
        <taxon>Spermatophyta</taxon>
        <taxon>Magnoliopsida</taxon>
        <taxon>eudicotyledons</taxon>
        <taxon>Gunneridae</taxon>
        <taxon>Pentapetalae</taxon>
        <taxon>asterids</taxon>
        <taxon>lamiids</taxon>
        <taxon>Lamiales</taxon>
        <taxon>Oleaceae</taxon>
        <taxon>Oleeae</taxon>
        <taxon>Olea</taxon>
    </lineage>
</organism>
<dbReference type="EMBL" id="CACTIH010002192">
    <property type="protein sequence ID" value="CAA2974695.1"/>
    <property type="molecule type" value="Genomic_DNA"/>
</dbReference>
<dbReference type="OrthoDB" id="74813at2759"/>
<dbReference type="Proteomes" id="UP000594638">
    <property type="component" value="Unassembled WGS sequence"/>
</dbReference>
<dbReference type="Gramene" id="OE9A017477T1">
    <property type="protein sequence ID" value="OE9A017477C1"/>
    <property type="gene ID" value="OE9A017477"/>
</dbReference>
<proteinExistence type="predicted"/>
<dbReference type="AlphaFoldDB" id="A0A8S0R5Y1"/>
<feature type="coiled-coil region" evidence="1">
    <location>
        <begin position="78"/>
        <end position="105"/>
    </location>
</feature>
<evidence type="ECO:0000313" key="4">
    <source>
        <dbReference type="Proteomes" id="UP000594638"/>
    </source>
</evidence>
<reference evidence="3 4" key="1">
    <citation type="submission" date="2019-12" db="EMBL/GenBank/DDBJ databases">
        <authorList>
            <person name="Alioto T."/>
            <person name="Alioto T."/>
            <person name="Gomez Garrido J."/>
        </authorList>
    </citation>
    <scope>NUCLEOTIDE SEQUENCE [LARGE SCALE GENOMIC DNA]</scope>
</reference>
<keyword evidence="4" id="KW-1185">Reference proteome</keyword>
<evidence type="ECO:0000313" key="3">
    <source>
        <dbReference type="EMBL" id="CAA2974695.1"/>
    </source>
</evidence>
<evidence type="ECO:0000256" key="2">
    <source>
        <dbReference type="SAM" id="MobiDB-lite"/>
    </source>
</evidence>
<feature type="compositionally biased region" description="Basic and acidic residues" evidence="2">
    <location>
        <begin position="126"/>
        <end position="137"/>
    </location>
</feature>
<evidence type="ECO:0000256" key="1">
    <source>
        <dbReference type="SAM" id="Coils"/>
    </source>
</evidence>
<keyword evidence="1" id="KW-0175">Coiled coil</keyword>
<protein>
    <submittedName>
        <fullName evidence="3">Rac-like GTP-binding protein 5</fullName>
    </submittedName>
</protein>
<comment type="caution">
    <text evidence="3">The sequence shown here is derived from an EMBL/GenBank/DDBJ whole genome shotgun (WGS) entry which is preliminary data.</text>
</comment>
<accession>A0A8S0R5Y1</accession>
<gene>
    <name evidence="3" type="ORF">OLEA9_A017477</name>
</gene>
<sequence>MGSSSLVKKRGRTLAIEGNNIATVVEKSKALEKQPVNSGVLLLANEDFEKEKGGYEIDESEEEDEVPVKDLEVISDGNDVSKKRIRKAAEECQDTKKKKKRFSEAHDNVAYEVHTEKIISHQNGVRTEKKSLSKKENTSNFMDTENVENNEEMARLVEILNEGMLVGN</sequence>
<feature type="region of interest" description="Disordered" evidence="2">
    <location>
        <begin position="124"/>
        <end position="149"/>
    </location>
</feature>
<name>A0A8S0R5Y1_OLEEU</name>